<dbReference type="OrthoDB" id="6428591at2"/>
<gene>
    <name evidence="1" type="ORF">CVE23_04125</name>
</gene>
<keyword evidence="2" id="KW-1185">Reference proteome</keyword>
<dbReference type="GeneID" id="66563529"/>
<sequence>MFIDLRDKMVSVLARIRERGYGPEEAINHIVQSLGSRYSDVSKVNVLTSKLIADVIHSTYQDETSPQEIAGIIRMLGYASWDVVGGIHEQFPQLTAEEVGRLVLHEKVYPTTDRAAFISAMTYGGFSREESEQAANSLYS</sequence>
<organism evidence="1 2">
    <name type="scientific">Dickeya fangzhongdai</name>
    <dbReference type="NCBI Taxonomy" id="1778540"/>
    <lineage>
        <taxon>Bacteria</taxon>
        <taxon>Pseudomonadati</taxon>
        <taxon>Pseudomonadota</taxon>
        <taxon>Gammaproteobacteria</taxon>
        <taxon>Enterobacterales</taxon>
        <taxon>Pectobacteriaceae</taxon>
        <taxon>Dickeya</taxon>
    </lineage>
</organism>
<proteinExistence type="predicted"/>
<evidence type="ECO:0000313" key="2">
    <source>
        <dbReference type="Proteomes" id="UP000231901"/>
    </source>
</evidence>
<dbReference type="Proteomes" id="UP000231901">
    <property type="component" value="Chromosome"/>
</dbReference>
<dbReference type="AlphaFoldDB" id="A0A2K8QJI2"/>
<evidence type="ECO:0000313" key="1">
    <source>
        <dbReference type="EMBL" id="ATZ93235.1"/>
    </source>
</evidence>
<name>A0A2K8QJI2_9GAMM</name>
<dbReference type="KEGG" id="dfn:CVE23_04125"/>
<reference evidence="2" key="1">
    <citation type="journal article" date="2018" name="Genome Announc.">
        <title>Complete genome sequence of a Dickeya fangzhongdai type strain causing bleeding canker of pear tree trunks.</title>
        <authorList>
            <person name="Zhao Y."/>
            <person name="Tian Y."/>
            <person name="Li X."/>
            <person name="Hu B."/>
        </authorList>
    </citation>
    <scope>NUCLEOTIDE SEQUENCE [LARGE SCALE GENOMIC DNA]</scope>
    <source>
        <strain evidence="2">DSM 101947</strain>
    </source>
</reference>
<protein>
    <submittedName>
        <fullName evidence="1">Uncharacterized protein</fullName>
    </submittedName>
</protein>
<accession>A0A2K8QJI2</accession>
<dbReference type="EMBL" id="CP025003">
    <property type="protein sequence ID" value="ATZ93235.1"/>
    <property type="molecule type" value="Genomic_DNA"/>
</dbReference>
<dbReference type="RefSeq" id="WP_038917900.1">
    <property type="nucleotide sequence ID" value="NZ_BMJF01000003.1"/>
</dbReference>